<dbReference type="PANTHER" id="PTHR12689:SF4">
    <property type="entry name" value="PROTEIN AAR2 HOMOLOG"/>
    <property type="match status" value="1"/>
</dbReference>
<dbReference type="InterPro" id="IPR033647">
    <property type="entry name" value="Aar2_N"/>
</dbReference>
<dbReference type="Pfam" id="PF20981">
    <property type="entry name" value="AAR2_1st"/>
    <property type="match status" value="1"/>
</dbReference>
<dbReference type="PANTHER" id="PTHR12689">
    <property type="entry name" value="A1 CISTRON SPLICING FACTOR AAR2-RELATED"/>
    <property type="match status" value="1"/>
</dbReference>
<dbReference type="InterPro" id="IPR007946">
    <property type="entry name" value="AAR2"/>
</dbReference>
<keyword evidence="5" id="KW-1185">Reference proteome</keyword>
<dbReference type="Gene3D" id="2.60.34.20">
    <property type="match status" value="1"/>
</dbReference>
<dbReference type="Proteomes" id="UP001487740">
    <property type="component" value="Unassembled WGS sequence"/>
</dbReference>
<reference evidence="4 5" key="1">
    <citation type="submission" date="2023-03" db="EMBL/GenBank/DDBJ databases">
        <title>High-quality genome of Scylla paramamosain provides insights in environmental adaptation.</title>
        <authorList>
            <person name="Zhang L."/>
        </authorList>
    </citation>
    <scope>NUCLEOTIDE SEQUENCE [LARGE SCALE GENOMIC DNA]</scope>
    <source>
        <strain evidence="4">LZ_2023a</strain>
        <tissue evidence="4">Muscle</tissue>
    </source>
</reference>
<dbReference type="GO" id="GO:0000244">
    <property type="term" value="P:spliceosomal tri-snRNP complex assembly"/>
    <property type="evidence" value="ECO:0007669"/>
    <property type="project" value="TreeGrafter"/>
</dbReference>
<evidence type="ECO:0000259" key="3">
    <source>
        <dbReference type="Pfam" id="PF20981"/>
    </source>
</evidence>
<feature type="domain" description="AAR2 N-terminal" evidence="3">
    <location>
        <begin position="44"/>
        <end position="88"/>
    </location>
</feature>
<proteinExistence type="predicted"/>
<evidence type="ECO:0000313" key="4">
    <source>
        <dbReference type="EMBL" id="KAK8381975.1"/>
    </source>
</evidence>
<gene>
    <name evidence="4" type="ORF">O3P69_015169</name>
</gene>
<protein>
    <recommendedName>
        <fullName evidence="1">Protein AAR2 homolog</fullName>
    </recommendedName>
    <alternativeName>
        <fullName evidence="2">AAR2 splicing factor homolog</fullName>
    </alternativeName>
</protein>
<name>A0AAW0T4U0_SCYPA</name>
<accession>A0AAW0T4U0</accession>
<evidence type="ECO:0000256" key="2">
    <source>
        <dbReference type="ARBA" id="ARBA00030625"/>
    </source>
</evidence>
<organism evidence="4 5">
    <name type="scientific">Scylla paramamosain</name>
    <name type="common">Mud crab</name>
    <dbReference type="NCBI Taxonomy" id="85552"/>
    <lineage>
        <taxon>Eukaryota</taxon>
        <taxon>Metazoa</taxon>
        <taxon>Ecdysozoa</taxon>
        <taxon>Arthropoda</taxon>
        <taxon>Crustacea</taxon>
        <taxon>Multicrustacea</taxon>
        <taxon>Malacostraca</taxon>
        <taxon>Eumalacostraca</taxon>
        <taxon>Eucarida</taxon>
        <taxon>Decapoda</taxon>
        <taxon>Pleocyemata</taxon>
        <taxon>Brachyura</taxon>
        <taxon>Eubrachyura</taxon>
        <taxon>Portunoidea</taxon>
        <taxon>Portunidae</taxon>
        <taxon>Portuninae</taxon>
        <taxon>Scylla</taxon>
    </lineage>
</organism>
<dbReference type="InterPro" id="IPR038516">
    <property type="entry name" value="AAR2_N_sf"/>
</dbReference>
<sequence>MGREACSMPRFKMRTQVWRDEMSEEYQHNTGMSQQMAWHLTQEGVTLVILGIPPGKEFGIDINFWNVGEWFWEEKMIPPGLHFIYSRSLVAGS</sequence>
<dbReference type="AlphaFoldDB" id="A0AAW0T4U0"/>
<evidence type="ECO:0000256" key="1">
    <source>
        <dbReference type="ARBA" id="ARBA00016372"/>
    </source>
</evidence>
<dbReference type="EMBL" id="JARAKH010000039">
    <property type="protein sequence ID" value="KAK8381975.1"/>
    <property type="molecule type" value="Genomic_DNA"/>
</dbReference>
<comment type="caution">
    <text evidence="4">The sequence shown here is derived from an EMBL/GenBank/DDBJ whole genome shotgun (WGS) entry which is preliminary data.</text>
</comment>
<evidence type="ECO:0000313" key="5">
    <source>
        <dbReference type="Proteomes" id="UP001487740"/>
    </source>
</evidence>